<evidence type="ECO:0008006" key="3">
    <source>
        <dbReference type="Google" id="ProtNLM"/>
    </source>
</evidence>
<dbReference type="EMBL" id="JAQNDK010000002">
    <property type="protein sequence ID" value="MDC0680169.1"/>
    <property type="molecule type" value="Genomic_DNA"/>
</dbReference>
<keyword evidence="2" id="KW-1185">Reference proteome</keyword>
<protein>
    <recommendedName>
        <fullName evidence="3">DUF4268 domain-containing protein</fullName>
    </recommendedName>
</protein>
<sequence length="145" mass="16048">MEPARMEIDLAFVPGFSASLAGWEATLRVGGHGAVRCHWIGPSGPEERTGTRHDILLTPQAFERLSGALRELPEAFQRWALDDAPVRHIRCRAGDGLIERRRSVSRKAATPLEAAFDRVWLELFSLVRPALVDLGMPESLVALAR</sequence>
<dbReference type="Proteomes" id="UP001217485">
    <property type="component" value="Unassembled WGS sequence"/>
</dbReference>
<reference evidence="1 2" key="1">
    <citation type="submission" date="2023-01" db="EMBL/GenBank/DDBJ databases">
        <title>Minimal conservation of predation-associated metabolite biosynthetic gene clusters underscores biosynthetic potential of Myxococcota including descriptions for ten novel species: Archangium lansinium sp. nov., Myxococcus landrumus sp. nov., Nannocystis bai.</title>
        <authorList>
            <person name="Ahearne A."/>
            <person name="Stevens C."/>
            <person name="Dowd S."/>
        </authorList>
    </citation>
    <scope>NUCLEOTIDE SEQUENCE [LARGE SCALE GENOMIC DNA]</scope>
    <source>
        <strain evidence="1 2">WIWO2</strain>
    </source>
</reference>
<accession>A0ABT5C192</accession>
<organism evidence="1 2">
    <name type="scientific">Sorangium atrum</name>
    <dbReference type="NCBI Taxonomy" id="2995308"/>
    <lineage>
        <taxon>Bacteria</taxon>
        <taxon>Pseudomonadati</taxon>
        <taxon>Myxococcota</taxon>
        <taxon>Polyangia</taxon>
        <taxon>Polyangiales</taxon>
        <taxon>Polyangiaceae</taxon>
        <taxon>Sorangium</taxon>
    </lineage>
</organism>
<evidence type="ECO:0000313" key="1">
    <source>
        <dbReference type="EMBL" id="MDC0680169.1"/>
    </source>
</evidence>
<name>A0ABT5C192_9BACT</name>
<proteinExistence type="predicted"/>
<evidence type="ECO:0000313" key="2">
    <source>
        <dbReference type="Proteomes" id="UP001217485"/>
    </source>
</evidence>
<comment type="caution">
    <text evidence="1">The sequence shown here is derived from an EMBL/GenBank/DDBJ whole genome shotgun (WGS) entry which is preliminary data.</text>
</comment>
<dbReference type="RefSeq" id="WP_272097203.1">
    <property type="nucleotide sequence ID" value="NZ_JAQNDK010000002.1"/>
</dbReference>
<gene>
    <name evidence="1" type="ORF">POL72_20680</name>
</gene>